<evidence type="ECO:0000313" key="2">
    <source>
        <dbReference type="EMBL" id="GBE81578.1"/>
    </source>
</evidence>
<dbReference type="InterPro" id="IPR008862">
    <property type="entry name" value="Tcp11"/>
</dbReference>
<proteinExistence type="inferred from homology"/>
<gene>
    <name evidence="2" type="ORF">SCP_0313070</name>
</gene>
<comment type="caution">
    <text evidence="2">The sequence shown here is derived from an EMBL/GenBank/DDBJ whole genome shotgun (WGS) entry which is preliminary data.</text>
</comment>
<evidence type="ECO:0000313" key="3">
    <source>
        <dbReference type="Proteomes" id="UP000287166"/>
    </source>
</evidence>
<sequence length="649" mass="71824">MTAMDAVLSKLRRRAREHPHNKQLQELLSRLSQLQSHTGQSDFNPDDWNVLKDYFDRLTSEGIWDPREGESLLDDLRTNLHSRQYRPSDADATDLHTPPSFTEAARSELGAAERISIVMPPPISTPLLPISAINTTVLPMELVDTLNQVYFLHLLATDPDSVLPPGKSLLSVMSRPLQSATQGQLPSLQERVETLVHKAFWDEALEALASPVPSVEVPRLERLYEDLYDALKPLLPSEHPILIMLSSPLSPTSSPLRSAIAHLRETLACLRERCAPARDAHIDSLILRLDDVSSIMASAGMAKLVVDTVRAMLKLAEDMKGDLSQFVLGTMGEAQLRAIVTAEAHERERALVLELWPPPRVHELWQQWCVRPLPPDFEAVAEHAPHAAWIAQLVHALGSTVPVSCPMPTVPLPSSSPPEQEPPRENVLPPPLFFVCPTLLYIQNVLQALIIAASLRSLVRLPSSQTTLATEFTTRIWALLKAEVDEEPGAGATKLVNLADEAVRVRRLLSEGESVDADEEARLRAAVDRTLQPHDPVFILLQKRLLHAIAARLCAPPPSREKTAALPERLQAGRGQAGTRPRIDFRVDHAGATQDENSFQESPLIAKGFEDQVLVRVVGDALTKLRSCVEWTEQTWKDLIENEVSATAA</sequence>
<keyword evidence="3" id="KW-1185">Reference proteome</keyword>
<dbReference type="InParanoid" id="A0A401GHD9"/>
<name>A0A401GHD9_9APHY</name>
<dbReference type="Pfam" id="PF05794">
    <property type="entry name" value="Tcp11"/>
    <property type="match status" value="1"/>
</dbReference>
<protein>
    <submittedName>
        <fullName evidence="2">Uncharacterized protein</fullName>
    </submittedName>
</protein>
<dbReference type="Proteomes" id="UP000287166">
    <property type="component" value="Unassembled WGS sequence"/>
</dbReference>
<comment type="similarity">
    <text evidence="1">Belongs to the TCP11 family.</text>
</comment>
<dbReference type="EMBL" id="BFAD01000003">
    <property type="protein sequence ID" value="GBE81578.1"/>
    <property type="molecule type" value="Genomic_DNA"/>
</dbReference>
<organism evidence="2 3">
    <name type="scientific">Sparassis crispa</name>
    <dbReference type="NCBI Taxonomy" id="139825"/>
    <lineage>
        <taxon>Eukaryota</taxon>
        <taxon>Fungi</taxon>
        <taxon>Dikarya</taxon>
        <taxon>Basidiomycota</taxon>
        <taxon>Agaricomycotina</taxon>
        <taxon>Agaricomycetes</taxon>
        <taxon>Polyporales</taxon>
        <taxon>Sparassidaceae</taxon>
        <taxon>Sparassis</taxon>
    </lineage>
</organism>
<dbReference type="OrthoDB" id="276323at2759"/>
<accession>A0A401GHD9</accession>
<reference evidence="2 3" key="1">
    <citation type="journal article" date="2018" name="Sci. Rep.">
        <title>Genome sequence of the cauliflower mushroom Sparassis crispa (Hanabiratake) and its association with beneficial usage.</title>
        <authorList>
            <person name="Kiyama R."/>
            <person name="Furutani Y."/>
            <person name="Kawaguchi K."/>
            <person name="Nakanishi T."/>
        </authorList>
    </citation>
    <scope>NUCLEOTIDE SEQUENCE [LARGE SCALE GENOMIC DNA]</scope>
</reference>
<dbReference type="RefSeq" id="XP_027612491.1">
    <property type="nucleotide sequence ID" value="XM_027756690.1"/>
</dbReference>
<evidence type="ECO:0000256" key="1">
    <source>
        <dbReference type="ARBA" id="ARBA00010954"/>
    </source>
</evidence>
<dbReference type="GeneID" id="38778495"/>
<dbReference type="AlphaFoldDB" id="A0A401GHD9"/>